<dbReference type="EMBL" id="KK120358">
    <property type="protein sequence ID" value="KFM78114.1"/>
    <property type="molecule type" value="Genomic_DNA"/>
</dbReference>
<gene>
    <name evidence="2" type="ORF">X975_14144</name>
</gene>
<evidence type="ECO:0000313" key="2">
    <source>
        <dbReference type="EMBL" id="KFM78114.1"/>
    </source>
</evidence>
<dbReference type="AlphaFoldDB" id="A0A087UL75"/>
<feature type="region of interest" description="Disordered" evidence="1">
    <location>
        <begin position="155"/>
        <end position="183"/>
    </location>
</feature>
<name>A0A087UL75_STEMI</name>
<reference evidence="2 3" key="1">
    <citation type="submission" date="2013-11" db="EMBL/GenBank/DDBJ databases">
        <title>Genome sequencing of Stegodyphus mimosarum.</title>
        <authorList>
            <person name="Bechsgaard J."/>
        </authorList>
    </citation>
    <scope>NUCLEOTIDE SEQUENCE [LARGE SCALE GENOMIC DNA]</scope>
</reference>
<feature type="non-terminal residue" evidence="2">
    <location>
        <position position="183"/>
    </location>
</feature>
<accession>A0A087UL75</accession>
<keyword evidence="3" id="KW-1185">Reference proteome</keyword>
<protein>
    <submittedName>
        <fullName evidence="2">Uncharacterized protein</fullName>
    </submittedName>
</protein>
<organism evidence="2 3">
    <name type="scientific">Stegodyphus mimosarum</name>
    <name type="common">African social velvet spider</name>
    <dbReference type="NCBI Taxonomy" id="407821"/>
    <lineage>
        <taxon>Eukaryota</taxon>
        <taxon>Metazoa</taxon>
        <taxon>Ecdysozoa</taxon>
        <taxon>Arthropoda</taxon>
        <taxon>Chelicerata</taxon>
        <taxon>Arachnida</taxon>
        <taxon>Araneae</taxon>
        <taxon>Araneomorphae</taxon>
        <taxon>Entelegynae</taxon>
        <taxon>Eresoidea</taxon>
        <taxon>Eresidae</taxon>
        <taxon>Stegodyphus</taxon>
    </lineage>
</organism>
<evidence type="ECO:0000313" key="3">
    <source>
        <dbReference type="Proteomes" id="UP000054359"/>
    </source>
</evidence>
<sequence>MSNALLCLSETMPFYAQDIHKDNFNYENSATVSCTSIKCLNSLNTENVQIIEKSSQDENKYANYTFKSGEQKTHKCPRKREATNILMECVKRRDNLRNIDFISNVPSFVSCNHKCDLNESSESLHDAAGESFLSKKDSDLSQNFIYTLVSSSSMDLSDSSIADSGIETSSKSSSPTHSIDNIP</sequence>
<proteinExistence type="predicted"/>
<evidence type="ECO:0000256" key="1">
    <source>
        <dbReference type="SAM" id="MobiDB-lite"/>
    </source>
</evidence>
<dbReference type="Proteomes" id="UP000054359">
    <property type="component" value="Unassembled WGS sequence"/>
</dbReference>